<dbReference type="Proteomes" id="UP000288246">
    <property type="component" value="Unassembled WGS sequence"/>
</dbReference>
<accession>A0A401UYB2</accession>
<evidence type="ECO:0000256" key="2">
    <source>
        <dbReference type="SAM" id="Phobius"/>
    </source>
</evidence>
<protein>
    <submittedName>
        <fullName evidence="3">Uncharacterized protein</fullName>
    </submittedName>
</protein>
<name>A0A401UYB2_9CELL</name>
<dbReference type="EMBL" id="BHYL01000084">
    <property type="protein sequence ID" value="GCD19614.1"/>
    <property type="molecule type" value="Genomic_DNA"/>
</dbReference>
<evidence type="ECO:0000313" key="3">
    <source>
        <dbReference type="EMBL" id="GCD19614.1"/>
    </source>
</evidence>
<evidence type="ECO:0000256" key="1">
    <source>
        <dbReference type="SAM" id="MobiDB-lite"/>
    </source>
</evidence>
<comment type="caution">
    <text evidence="3">The sequence shown here is derived from an EMBL/GenBank/DDBJ whole genome shotgun (WGS) entry which is preliminary data.</text>
</comment>
<feature type="transmembrane region" description="Helical" evidence="2">
    <location>
        <begin position="58"/>
        <end position="79"/>
    </location>
</feature>
<feature type="transmembrane region" description="Helical" evidence="2">
    <location>
        <begin position="126"/>
        <end position="147"/>
    </location>
</feature>
<feature type="transmembrane region" description="Helical" evidence="2">
    <location>
        <begin position="25"/>
        <end position="46"/>
    </location>
</feature>
<feature type="region of interest" description="Disordered" evidence="1">
    <location>
        <begin position="150"/>
        <end position="185"/>
    </location>
</feature>
<feature type="compositionally biased region" description="Low complexity" evidence="1">
    <location>
        <begin position="165"/>
        <end position="178"/>
    </location>
</feature>
<sequence length="185" mass="18131">MPTRTTRTTTSEPAFSLRSLEVRHAVGWVVGVVLVAGVGAVVWHLVDVRSTGQLGALAIGALCAGGLLLIAVGCGTFTAEYVKVTTTETTESDPGAGTRDAPTAAVQALVPQVAAGLAKLTPARSLIFAGITLLLVAGAGAGIGYTLDQVAGNAPASKPSPGPSGSPAESGSSGTTGPAPSPDDS</sequence>
<keyword evidence="2" id="KW-0812">Transmembrane</keyword>
<keyword evidence="4" id="KW-1185">Reference proteome</keyword>
<keyword evidence="2" id="KW-1133">Transmembrane helix</keyword>
<proteinExistence type="predicted"/>
<reference evidence="3 4" key="1">
    <citation type="submission" date="2018-11" db="EMBL/GenBank/DDBJ databases">
        <title>Draft genome sequence of Cellulomonas takizawaensis strain TKZ-21.</title>
        <authorList>
            <person name="Yamamura H."/>
            <person name="Hayashi T."/>
            <person name="Hamada M."/>
            <person name="Serisawa Y."/>
            <person name="Matsuyama K."/>
            <person name="Nakagawa Y."/>
            <person name="Otoguro M."/>
            <person name="Yanagida F."/>
            <person name="Hayakawa M."/>
        </authorList>
    </citation>
    <scope>NUCLEOTIDE SEQUENCE [LARGE SCALE GENOMIC DNA]</scope>
    <source>
        <strain evidence="3 4">TKZ-21</strain>
    </source>
</reference>
<keyword evidence="2" id="KW-0472">Membrane</keyword>
<gene>
    <name evidence="3" type="ORF">CTKZ_11760</name>
</gene>
<dbReference type="RefSeq" id="WP_124342151.1">
    <property type="nucleotide sequence ID" value="NZ_BHYL01000084.1"/>
</dbReference>
<organism evidence="3 4">
    <name type="scientific">Cellulomonas algicola</name>
    <dbReference type="NCBI Taxonomy" id="2071633"/>
    <lineage>
        <taxon>Bacteria</taxon>
        <taxon>Bacillati</taxon>
        <taxon>Actinomycetota</taxon>
        <taxon>Actinomycetes</taxon>
        <taxon>Micrococcales</taxon>
        <taxon>Cellulomonadaceae</taxon>
        <taxon>Cellulomonas</taxon>
    </lineage>
</organism>
<evidence type="ECO:0000313" key="4">
    <source>
        <dbReference type="Proteomes" id="UP000288246"/>
    </source>
</evidence>
<dbReference type="AlphaFoldDB" id="A0A401UYB2"/>